<comment type="caution">
    <text evidence="3">The sequence shown here is derived from an EMBL/GenBank/DDBJ whole genome shotgun (WGS) entry which is preliminary data.</text>
</comment>
<dbReference type="Gene3D" id="3.30.420.10">
    <property type="entry name" value="Ribonuclease H-like superfamily/Ribonuclease H"/>
    <property type="match status" value="1"/>
</dbReference>
<evidence type="ECO:0000313" key="4">
    <source>
        <dbReference type="Proteomes" id="UP000762676"/>
    </source>
</evidence>
<keyword evidence="2" id="KW-1133">Transmembrane helix</keyword>
<evidence type="ECO:0000256" key="2">
    <source>
        <dbReference type="SAM" id="Phobius"/>
    </source>
</evidence>
<feature type="region of interest" description="Disordered" evidence="1">
    <location>
        <begin position="109"/>
        <end position="130"/>
    </location>
</feature>
<organism evidence="3 4">
    <name type="scientific">Elysia marginata</name>
    <dbReference type="NCBI Taxonomy" id="1093978"/>
    <lineage>
        <taxon>Eukaryota</taxon>
        <taxon>Metazoa</taxon>
        <taxon>Spiralia</taxon>
        <taxon>Lophotrochozoa</taxon>
        <taxon>Mollusca</taxon>
        <taxon>Gastropoda</taxon>
        <taxon>Heterobranchia</taxon>
        <taxon>Euthyneura</taxon>
        <taxon>Panpulmonata</taxon>
        <taxon>Sacoglossa</taxon>
        <taxon>Placobranchoidea</taxon>
        <taxon>Plakobranchidae</taxon>
        <taxon>Elysia</taxon>
    </lineage>
</organism>
<dbReference type="InterPro" id="IPR050951">
    <property type="entry name" value="Retrovirus_Pol_polyprotein"/>
</dbReference>
<dbReference type="InterPro" id="IPR036397">
    <property type="entry name" value="RNaseH_sf"/>
</dbReference>
<dbReference type="EMBL" id="BMAT01001256">
    <property type="protein sequence ID" value="GFR82257.1"/>
    <property type="molecule type" value="Genomic_DNA"/>
</dbReference>
<dbReference type="SUPFAM" id="SSF53098">
    <property type="entry name" value="Ribonuclease H-like"/>
    <property type="match status" value="1"/>
</dbReference>
<accession>A0AAV4G9E3</accession>
<sequence length="235" mass="25280">MSKDVNSWVRHCSRCLRFKGKPIRAPLVGILTTEPLELVCTDFLKVDASPNGTQYILVITDHFTKFALAVPTRNILAKTTDEALLTFVRHLAFRNTCTLTKVQILNLSSGNSSSSRGRSGCSSSRTRRSSNCISSSNCIVVVEVVVVVVVAAAAVVVVAASVVIVVIVVVVVLVVVVVVAVVVVITETALRTIESVLPHCDVRSAAYTTPSHIILTPGRPDLALTIMPDTRRISY</sequence>
<evidence type="ECO:0000313" key="3">
    <source>
        <dbReference type="EMBL" id="GFR82257.1"/>
    </source>
</evidence>
<evidence type="ECO:0000256" key="1">
    <source>
        <dbReference type="SAM" id="MobiDB-lite"/>
    </source>
</evidence>
<keyword evidence="2" id="KW-0812">Transmembrane</keyword>
<feature type="transmembrane region" description="Helical" evidence="2">
    <location>
        <begin position="163"/>
        <end position="185"/>
    </location>
</feature>
<dbReference type="AlphaFoldDB" id="A0AAV4G9E3"/>
<dbReference type="PANTHER" id="PTHR37984">
    <property type="entry name" value="PROTEIN CBG26694"/>
    <property type="match status" value="1"/>
</dbReference>
<dbReference type="GO" id="GO:0003676">
    <property type="term" value="F:nucleic acid binding"/>
    <property type="evidence" value="ECO:0007669"/>
    <property type="project" value="InterPro"/>
</dbReference>
<dbReference type="InterPro" id="IPR012337">
    <property type="entry name" value="RNaseH-like_sf"/>
</dbReference>
<feature type="transmembrane region" description="Helical" evidence="2">
    <location>
        <begin position="137"/>
        <end position="157"/>
    </location>
</feature>
<keyword evidence="4" id="KW-1185">Reference proteome</keyword>
<name>A0AAV4G9E3_9GAST</name>
<dbReference type="Proteomes" id="UP000762676">
    <property type="component" value="Unassembled WGS sequence"/>
</dbReference>
<gene>
    <name evidence="3" type="ORF">ElyMa_000622500</name>
</gene>
<dbReference type="PANTHER" id="PTHR37984:SF15">
    <property type="entry name" value="INTEGRASE CATALYTIC DOMAIN-CONTAINING PROTEIN"/>
    <property type="match status" value="1"/>
</dbReference>
<proteinExistence type="predicted"/>
<reference evidence="3 4" key="1">
    <citation type="journal article" date="2021" name="Elife">
        <title>Chloroplast acquisition without the gene transfer in kleptoplastic sea slugs, Plakobranchus ocellatus.</title>
        <authorList>
            <person name="Maeda T."/>
            <person name="Takahashi S."/>
            <person name="Yoshida T."/>
            <person name="Shimamura S."/>
            <person name="Takaki Y."/>
            <person name="Nagai Y."/>
            <person name="Toyoda A."/>
            <person name="Suzuki Y."/>
            <person name="Arimoto A."/>
            <person name="Ishii H."/>
            <person name="Satoh N."/>
            <person name="Nishiyama T."/>
            <person name="Hasebe M."/>
            <person name="Maruyama T."/>
            <person name="Minagawa J."/>
            <person name="Obokata J."/>
            <person name="Shigenobu S."/>
        </authorList>
    </citation>
    <scope>NUCLEOTIDE SEQUENCE [LARGE SCALE GENOMIC DNA]</scope>
</reference>
<keyword evidence="2" id="KW-0472">Membrane</keyword>
<protein>
    <submittedName>
        <fullName evidence="3">Pol polyprotein</fullName>
    </submittedName>
</protein>